<name>A0ABP0IJV3_9DINO</name>
<reference evidence="2 3" key="1">
    <citation type="submission" date="2024-02" db="EMBL/GenBank/DDBJ databases">
        <authorList>
            <person name="Chen Y."/>
            <person name="Shah S."/>
            <person name="Dougan E. K."/>
            <person name="Thang M."/>
            <person name="Chan C."/>
        </authorList>
    </citation>
    <scope>NUCLEOTIDE SEQUENCE [LARGE SCALE GENOMIC DNA]</scope>
</reference>
<proteinExistence type="predicted"/>
<organism evidence="2 3">
    <name type="scientific">Durusdinium trenchii</name>
    <dbReference type="NCBI Taxonomy" id="1381693"/>
    <lineage>
        <taxon>Eukaryota</taxon>
        <taxon>Sar</taxon>
        <taxon>Alveolata</taxon>
        <taxon>Dinophyceae</taxon>
        <taxon>Suessiales</taxon>
        <taxon>Symbiodiniaceae</taxon>
        <taxon>Durusdinium</taxon>
    </lineage>
</organism>
<gene>
    <name evidence="2" type="ORF">CCMP2556_LOCUS6558</name>
</gene>
<accession>A0ABP0IJV3</accession>
<evidence type="ECO:0000313" key="2">
    <source>
        <dbReference type="EMBL" id="CAK9001674.1"/>
    </source>
</evidence>
<evidence type="ECO:0000313" key="3">
    <source>
        <dbReference type="Proteomes" id="UP001642484"/>
    </source>
</evidence>
<keyword evidence="3" id="KW-1185">Reference proteome</keyword>
<feature type="chain" id="PRO_5046098626" evidence="1">
    <location>
        <begin position="20"/>
        <end position="2723"/>
    </location>
</feature>
<protein>
    <submittedName>
        <fullName evidence="2">Uncharacterized protein</fullName>
    </submittedName>
</protein>
<comment type="caution">
    <text evidence="2">The sequence shown here is derived from an EMBL/GenBank/DDBJ whole genome shotgun (WGS) entry which is preliminary data.</text>
</comment>
<dbReference type="EMBL" id="CAXAMN010002869">
    <property type="protein sequence ID" value="CAK9001674.1"/>
    <property type="molecule type" value="Genomic_DNA"/>
</dbReference>
<feature type="signal peptide" evidence="1">
    <location>
        <begin position="1"/>
        <end position="19"/>
    </location>
</feature>
<evidence type="ECO:0000256" key="1">
    <source>
        <dbReference type="SAM" id="SignalP"/>
    </source>
</evidence>
<keyword evidence="1" id="KW-0732">Signal</keyword>
<sequence>MRCLIHLLIAGVFGDDASCSLQKPHVRSASLSLTSRASTATPDLWSTPSGFRQCPPVSAIQAGSPLPSVPASILPQKIQCSPGCTVIGNFVDDLYEFSCCCSGQLCQGCRRFSEGVCQECAAGYVMQKIPIMNISKCFICDDVPNWHDMHGRSCADLKHLHICSGSWPPQDQDLAYHGVRPSEACCACGGGNVYPTPSFMKLTVEALHFGQQIHSTPEPITSIAQEVEPGCAFAASGLQLLPDGRVKGVVNVPNNTVLECSTVSVQDPVRGIISSTEYSVPVFRFSYGQQVVNFKFYGLDQHPSPDRIPLQASTKDLTGFQKQCDPKCPWFKVDSTGDLLFVAEGAEGRKTFPQGLKSQVTDMPGMPSCSCYVRASQSKTEFVAAQVRLWRAGVWKVPKMVARVSAEMPEIPLIEDLGPGWQWYNGSGHDFQLPVVEELSTGKKFIVSEATPPDILDVSCRTPSTELTWSQTTGEVKLQGETAFRLDPVTGAISGTPLLSFLSAQGRGEVNVTCKVAIGGPLYDKVLPVATFNILIQDEVCWVPRHISSVTLVDDYPDHPDSSDMEEAKCIQICRARMDCAAARVWFSHCLIIASHLNNPRPDPDGGGMYLVRLNNCSEQTSELNITVPGAQYLQGTFSAMNVYHGEASYSRAGFNPERQLLLVRKANVQQAISDFCAESKWLLLHINSSDFEDGSLGSQNAPEFFGDPMACVNSDVVSHAFKDGTDDFNMRLLPNQIAEPDLDHIYQDVSQLQNATISLALPSCPKPENDDFVFGTVETPGIYTLQPCECFGAAHAAAAPVDEASDAAVPRNQDGYFNNGSVPDQLLFSGPYTCEENAAVRHISPSDYDGCQQACASDPECKFYLLGKTAQACTLFRHCNYIQDVGLEIENSLYGIPPKNSSFCRIANPEQCWQDVKRRSMLSLTPSDMPKCLFQEQFDACDALQLLLGKEDGACARCQYINTDQFGPSSSTSNTVSLGMSKVPLPETFLSASQVTISCSDTSRIFASHDDGLKWEGPRQTPVTFTCVSGVWIGEPGAWQDLSNFTCQRCLQVGSSNLQRLSLVSMPEVYFLEHRQVHITYPFATVGCSRAGALTAAPLLSLGAEMYINVVNAEDPRLTVSLTERETLWWIDTATERLRVKANVLDSSRQWCVCADPPLRPCWCPGSESSESSLKEGDSQFLVVERGLLKGPQEIQRKCVRVEQKDEDTRLTLADCPTKPDVEYLWYFQSGNCFFGFDITNTAQKLWSATSEASNASLLKLGNLAFSPQTGPVEGHFRIALYYDLGNLTLCLHADLNQPQGPGHAMVVSSDCRSFFAWQNERLAYFHLGNQTATYFVQMTTNNGSSVLFVADHLVPGATSQFDIFGSQGKFKPLDDLSKCLQAKKESFAPTQSYWGPRTRVIFPWGQLPYNPCYSVGSLEITIHRGYTADYAWQKCHTSPFLEKYGETTWHDVQEVSDFTPECPHPTILTEMVWPKESPNPDYSRKVNYSFGCTHVGSKYAQEDPEDVEHSVSPAAQILFFNCDDDALMSGIKFKKAETPMVYCRRYKTDINSDPAHETPVQFEDCSDIATQHWKIQTNDLPGVMELQSCKTSLSVVTDAINSFANPDADAKLLNLTIPNFDSFSAKEKESYTTAPAIHIVAANLDQILFSCLPGEATNVQVQGRSTLCASNAAVKVSDLCQARSIFRSQYQPQVVQKTCPVLMEESAQIEPSIAIDTASGGMTMGQLSEILRDQSYYTVPFGDPHDLPFNYTGNAADIDKVISVGFLSVQSGGGVWGLRCPPGAVVASDKSTLPYCLQIDAGAERVFYAFSGSISCPEGSAVSGWYNLPGFPVQAGSFGGPSNATGLRLFCRMTALLSSCQQATTSFCQEEGVVTSVSYDSNQFKLGCCRLQRRLGMSLTSSPRSTLKYESFAGYYCPIRIDITGAPIYKKTLIKSIGEPLLNTTRNEWTLNWNRFLNRWELREDQKLVEVLSGEAECPVAVNASGFSFSATYIEPLTAAYVIQPKPKPLLPQQKPEQPKLLTFHPEEPDYKEYCDPAYLQNPFAFQAADSISESNPCFHTFNAQPATLDPAPDAPLLKGITEQAFWQCGERSKRRSYMSSMTVANKAQLDKDVSDKQEQLEQITLGLELAAAIVGMIPWGSYAEPGSKGAEEMQKQVGAQQVGLLKNNLKKKARDLQKQAGKNIGKTFKQKVLDGMKNFLKSTANNLKNGWKWGKKMAGKDGWDLYKAAFKMDVPRRTSSYEDEKRPKPPTQGEFENMTAELIDQTVPQLSGSYAADLSALAEAGWKDCLPIQFGLSKVMCDLFCIEDAVTAGTSAVLESLQYSHSVLMTNIQSLLDYQTQYLLWAIGSVMDSKKVQQEPHEMLSASALLEDMRHLDLADMPNLGREILDWHQRAGNELLSRVAGMYINASTANWPHRIKLIKGMLQHYHSSLHERLREHRKLPASSAAQKQIKSKLQLLRDQASEHREIAHVVKSLRMQPFQPLTLDLNDQVVWTSVLESFLRNHEKHDAFIMLNLKALDQAEYAISLAHNFSQCAGADTAVLREAWQRAMQAEEKSSEALLDAWSASITTSERVEVAVKDQGFLDHLVQNVGLGEIAVDGVQCGNGTRRMQELYGRAVSTAVASLHPLAMQLNTFEVLAHYQERQLLHRRLDYIPRGSTPASGELKRILTAISDPSQPQGRALALRAAKLCKPNCTDDAWSGALELLQPEPVKALLLL</sequence>
<dbReference type="Proteomes" id="UP001642484">
    <property type="component" value="Unassembled WGS sequence"/>
</dbReference>